<name>A0A9P4TMG1_CURKU</name>
<proteinExistence type="predicted"/>
<feature type="signal peptide" evidence="2">
    <location>
        <begin position="1"/>
        <end position="18"/>
    </location>
</feature>
<dbReference type="PANTHER" id="PTHR36195">
    <property type="entry name" value="DOMAIN PROTEIN, PUTATIVE (AFU_ORTHOLOGUE AFUA_5G01990)-RELATED-RELATED"/>
    <property type="match status" value="1"/>
</dbReference>
<feature type="chain" id="PRO_5040312262" description="BYS1 domain protein" evidence="2">
    <location>
        <begin position="19"/>
        <end position="162"/>
    </location>
</feature>
<dbReference type="Pfam" id="PF04681">
    <property type="entry name" value="Bys1"/>
    <property type="match status" value="1"/>
</dbReference>
<gene>
    <name evidence="3" type="ORF">E8E13_011424</name>
</gene>
<dbReference type="PANTHER" id="PTHR36195:SF4">
    <property type="entry name" value="DOMAIN PROTEIN, PUTATIVE (AFU_ORTHOLOGUE AFUA_5G01990)-RELATED"/>
    <property type="match status" value="1"/>
</dbReference>
<comment type="caution">
    <text evidence="3">The sequence shown here is derived from an EMBL/GenBank/DDBJ whole genome shotgun (WGS) entry which is preliminary data.</text>
</comment>
<evidence type="ECO:0000256" key="1">
    <source>
        <dbReference type="SAM" id="MobiDB-lite"/>
    </source>
</evidence>
<feature type="region of interest" description="Disordered" evidence="1">
    <location>
        <begin position="42"/>
        <end position="64"/>
    </location>
</feature>
<dbReference type="AlphaFoldDB" id="A0A9P4TMG1"/>
<sequence>MFLHQILVFVSFATSVFAIGRAIVTNQCDQPVYLWSVGSKTSNQTTLPKDTSYSETFTSDPQSGGISIKITPTPNGIFTPNTSQLVFAYSIDSSKVWYNLSSVFGDGFAGRTLRVQPSDEACDPITWYDGRAPETSEVKSCERETNLELTFCTGHCLPSWCK</sequence>
<dbReference type="OrthoDB" id="3682664at2759"/>
<dbReference type="EMBL" id="SWKU01000001">
    <property type="protein sequence ID" value="KAF3011129.1"/>
    <property type="molecule type" value="Genomic_DNA"/>
</dbReference>
<organism evidence="3 4">
    <name type="scientific">Curvularia kusanoi</name>
    <name type="common">Cochliobolus kusanoi</name>
    <dbReference type="NCBI Taxonomy" id="90978"/>
    <lineage>
        <taxon>Eukaryota</taxon>
        <taxon>Fungi</taxon>
        <taxon>Dikarya</taxon>
        <taxon>Ascomycota</taxon>
        <taxon>Pezizomycotina</taxon>
        <taxon>Dothideomycetes</taxon>
        <taxon>Pleosporomycetidae</taxon>
        <taxon>Pleosporales</taxon>
        <taxon>Pleosporineae</taxon>
        <taxon>Pleosporaceae</taxon>
        <taxon>Curvularia</taxon>
    </lineage>
</organism>
<reference evidence="3" key="1">
    <citation type="submission" date="2019-04" db="EMBL/GenBank/DDBJ databases">
        <title>Sequencing of skin fungus with MAO and IRED activity.</title>
        <authorList>
            <person name="Marsaioli A.J."/>
            <person name="Bonatto J.M.C."/>
            <person name="Reis Junior O."/>
        </authorList>
    </citation>
    <scope>NUCLEOTIDE SEQUENCE</scope>
    <source>
        <strain evidence="3">30M1</strain>
    </source>
</reference>
<evidence type="ECO:0000313" key="4">
    <source>
        <dbReference type="Proteomes" id="UP000801428"/>
    </source>
</evidence>
<accession>A0A9P4TMG1</accession>
<dbReference type="Proteomes" id="UP000801428">
    <property type="component" value="Unassembled WGS sequence"/>
</dbReference>
<keyword evidence="4" id="KW-1185">Reference proteome</keyword>
<evidence type="ECO:0008006" key="5">
    <source>
        <dbReference type="Google" id="ProtNLM"/>
    </source>
</evidence>
<evidence type="ECO:0000313" key="3">
    <source>
        <dbReference type="EMBL" id="KAF3011129.1"/>
    </source>
</evidence>
<protein>
    <recommendedName>
        <fullName evidence="5">BYS1 domain protein</fullName>
    </recommendedName>
</protein>
<evidence type="ECO:0000256" key="2">
    <source>
        <dbReference type="SAM" id="SignalP"/>
    </source>
</evidence>
<keyword evidence="2" id="KW-0732">Signal</keyword>
<dbReference type="InterPro" id="IPR006771">
    <property type="entry name" value="CetA-like"/>
</dbReference>